<organism evidence="1 2">
    <name type="scientific">Gymnopilus junonius</name>
    <name type="common">Spectacular rustgill mushroom</name>
    <name type="synonym">Gymnopilus spectabilis subsp. junonius</name>
    <dbReference type="NCBI Taxonomy" id="109634"/>
    <lineage>
        <taxon>Eukaryota</taxon>
        <taxon>Fungi</taxon>
        <taxon>Dikarya</taxon>
        <taxon>Basidiomycota</taxon>
        <taxon>Agaricomycotina</taxon>
        <taxon>Agaricomycetes</taxon>
        <taxon>Agaricomycetidae</taxon>
        <taxon>Agaricales</taxon>
        <taxon>Agaricineae</taxon>
        <taxon>Hymenogastraceae</taxon>
        <taxon>Gymnopilus</taxon>
    </lineage>
</organism>
<name>A0A9P5NKI2_GYMJU</name>
<sequence>MKPHRTSTVNCHHDLASPPANNLVPLVQTSSRHPTPHHIHAVVVGRYWYRYWWHCGNCSVGFIFNFVGVVLTWTWTWVDVNADVDVDGGHEGGSASLRELKSRCGQPTGQQGIFDRCWPHTASSTVGVTVTIIVTVTLAITTSDTSNAAVAAASSSSYSAGGASILNASKHPSSDLNLQLDQTSVFTSNAQLWTGRFGMWIQTLRLVVTDNSNDIPSLTFRFLNDQVFPLSILRALAHKSEGVVIGFSESSSYSGASQCFAGLYLLSSLIHLSDSLSLGSQQYLQGGYVDRSYHLKLNHCYLLWFQPNHIAMTLNVACPPRTWGTIFLMIGDTSQTRLHRKTGDFIEKESTRCCRNLTRPECLQSQKLVDYQALRTITQHRFPTNPDAKIIRATCLMLQRLDIVTPFAPMRE</sequence>
<reference evidence="1" key="1">
    <citation type="submission" date="2020-11" db="EMBL/GenBank/DDBJ databases">
        <authorList>
            <consortium name="DOE Joint Genome Institute"/>
            <person name="Ahrendt S."/>
            <person name="Riley R."/>
            <person name="Andreopoulos W."/>
            <person name="LaButti K."/>
            <person name="Pangilinan J."/>
            <person name="Ruiz-duenas F.J."/>
            <person name="Barrasa J.M."/>
            <person name="Sanchez-Garcia M."/>
            <person name="Camarero S."/>
            <person name="Miyauchi S."/>
            <person name="Serrano A."/>
            <person name="Linde D."/>
            <person name="Babiker R."/>
            <person name="Drula E."/>
            <person name="Ayuso-Fernandez I."/>
            <person name="Pacheco R."/>
            <person name="Padilla G."/>
            <person name="Ferreira P."/>
            <person name="Barriuso J."/>
            <person name="Kellner H."/>
            <person name="Castanera R."/>
            <person name="Alfaro M."/>
            <person name="Ramirez L."/>
            <person name="Pisabarro A.G."/>
            <person name="Kuo A."/>
            <person name="Tritt A."/>
            <person name="Lipzen A."/>
            <person name="He G."/>
            <person name="Yan M."/>
            <person name="Ng V."/>
            <person name="Cullen D."/>
            <person name="Martin F."/>
            <person name="Rosso M.-N."/>
            <person name="Henrissat B."/>
            <person name="Hibbett D."/>
            <person name="Martinez A.T."/>
            <person name="Grigoriev I.V."/>
        </authorList>
    </citation>
    <scope>NUCLEOTIDE SEQUENCE</scope>
    <source>
        <strain evidence="1">AH 44721</strain>
    </source>
</reference>
<proteinExistence type="predicted"/>
<comment type="caution">
    <text evidence="1">The sequence shown here is derived from an EMBL/GenBank/DDBJ whole genome shotgun (WGS) entry which is preliminary data.</text>
</comment>
<protein>
    <submittedName>
        <fullName evidence="1">Uncharacterized protein</fullName>
    </submittedName>
</protein>
<gene>
    <name evidence="1" type="ORF">CPB84DRAFT_1749341</name>
</gene>
<dbReference type="Proteomes" id="UP000724874">
    <property type="component" value="Unassembled WGS sequence"/>
</dbReference>
<dbReference type="EMBL" id="JADNYJ010000081">
    <property type="protein sequence ID" value="KAF8889147.1"/>
    <property type="molecule type" value="Genomic_DNA"/>
</dbReference>
<dbReference type="AlphaFoldDB" id="A0A9P5NKI2"/>
<keyword evidence="2" id="KW-1185">Reference proteome</keyword>
<accession>A0A9P5NKI2</accession>
<evidence type="ECO:0000313" key="1">
    <source>
        <dbReference type="EMBL" id="KAF8889147.1"/>
    </source>
</evidence>
<evidence type="ECO:0000313" key="2">
    <source>
        <dbReference type="Proteomes" id="UP000724874"/>
    </source>
</evidence>